<gene>
    <name evidence="1" type="ORF">KJ970_14020</name>
</gene>
<reference evidence="1" key="1">
    <citation type="submission" date="2021-05" db="EMBL/GenBank/DDBJ databases">
        <title>Energy efficiency and biological interactions define the core microbiome of deep oligotrophic groundwater.</title>
        <authorList>
            <person name="Mehrshad M."/>
            <person name="Lopez-Fernandez M."/>
            <person name="Bell E."/>
            <person name="Bernier-Latmani R."/>
            <person name="Bertilsson S."/>
            <person name="Dopson M."/>
        </authorList>
    </citation>
    <scope>NUCLEOTIDE SEQUENCE</scope>
    <source>
        <strain evidence="1">Modern_marine.mb.64</strain>
    </source>
</reference>
<evidence type="ECO:0000313" key="1">
    <source>
        <dbReference type="EMBL" id="MBU2692032.1"/>
    </source>
</evidence>
<dbReference type="EMBL" id="JAHJDP010000084">
    <property type="protein sequence ID" value="MBU2692032.1"/>
    <property type="molecule type" value="Genomic_DNA"/>
</dbReference>
<comment type="caution">
    <text evidence="1">The sequence shown here is derived from an EMBL/GenBank/DDBJ whole genome shotgun (WGS) entry which is preliminary data.</text>
</comment>
<sequence length="705" mass="77630">MRRLATFIIVWVALCALSGCGERERLTSDGSGDPALPEWVYGESQVYDAPAAPGGRIVDPLTGRTFRFPAGGSGLLTILQLESGPQTESDEGAFEIIYEGSGSLEILIDHDPEDVDFLVGYLPLDYAVQEGEELDTSGWLPLKSTAGQGDTLVFELPVGAKKAGAMSLPWSGVKKFKPVRYKKGTANEVLFAQIEQNVREAMNTLINAVPASRRAQVQQDVNGPLSPVLYVPQNRSAYVFKSTPKYVPYWDSFGLVSQCAIVIPDDATGSVAHEVGHYLHHVLLGNSGYLGFFRNVRPNEHHVGMAGALNQLIEEPAYLAEYYLKGIVGGLGPEKGTFLTNGGGGSISPISVDYRDLEGMTMVLFAAILREDTEIRNYANELVTVPVVQGSREQLWQDCYEIVALGTSGVLAARDKIETLLQNSGQADKIPAMLQAIGWNHHIVCRFVDGNGDPLEGVTARAISKVGATEYRLPTRTRESDGTGTYGLSEFFPGANTLRIYYDGDSTDVPKTIPWTTPTNQQVDFGDVSVANDELLRKLHRCDHLAFNMRAPHVWNDGESRDRHFEHNLWPIVWDGYTFSVRDSLHGTNNHWWLTVDGDVGTDGRVLTVEYTYYYKVDFNGGIHDESTMHVRISALPYTQDYIHMGFQHVQYLTSGGEAAPYVTAIDAEYVRTNAEGDVVDQFEYISTDWTQAGAIADLDLTFGE</sequence>
<dbReference type="PROSITE" id="PS51257">
    <property type="entry name" value="PROKAR_LIPOPROTEIN"/>
    <property type="match status" value="1"/>
</dbReference>
<accession>A0A948W4B5</accession>
<dbReference type="Proteomes" id="UP000777784">
    <property type="component" value="Unassembled WGS sequence"/>
</dbReference>
<name>A0A948W4B5_UNCEI</name>
<evidence type="ECO:0000313" key="2">
    <source>
        <dbReference type="Proteomes" id="UP000777784"/>
    </source>
</evidence>
<proteinExistence type="predicted"/>
<dbReference type="AlphaFoldDB" id="A0A948W4B5"/>
<organism evidence="1 2">
    <name type="scientific">Eiseniibacteriota bacterium</name>
    <dbReference type="NCBI Taxonomy" id="2212470"/>
    <lineage>
        <taxon>Bacteria</taxon>
        <taxon>Candidatus Eiseniibacteriota</taxon>
    </lineage>
</organism>
<protein>
    <submittedName>
        <fullName evidence="1">Uncharacterized protein</fullName>
    </submittedName>
</protein>